<dbReference type="Pfam" id="PF01943">
    <property type="entry name" value="Polysacc_synt"/>
    <property type="match status" value="1"/>
</dbReference>
<sequence length="569" mass="60470">MAKDSLIKGTFILTMAALVARALGVVQRVPLVFLLGDLGMAAYGIAFNLYSMLLVVATAGIPSALSKMISERTALGLHAEANRIYRAALLFAAAAGLLMTLFLYGFAPFYADSIINPQAALPIRALAPALLLFPLIAIMRGYFQGRRMMMPNGLSQIIEQIFRVVTSVALAYVLLDYSMDWAVAGASFGGVIGSVAAAAVMLYFALKLRRSDRAEGLLSAAAGTGGTERACVSGAREGVRTSALPFKTIYAQLFKVSIPIVIFSLTVTLIYTIDSSIVTILLKDQVGEEQAKEILGILLGRAQSLAGIPIILAVALSQSIVPIISSAYSTKDTKQLTEQTGKVLQLSILTGLPMVLLICLAAGPINAFIFGNDKGSAIVDAYAAPVIIFLTVSAIFQIVMQTSGAVLMGMGKMRPLMLSVAVGIAAKLIASYALARYFGIYGIIAATCLCFVVMTIINIRVLRKEVTFRVLGGRRWVGIAVTTIVIIAIGFVLERLTHAYVLPFGHPRGDAFVQAVIVCAVTGGLYPLLLLLTRTVTWSDVQQMPGPIRKIAAKLAPRSVRANKESGGS</sequence>
<evidence type="ECO:0000256" key="5">
    <source>
        <dbReference type="ARBA" id="ARBA00023136"/>
    </source>
</evidence>
<dbReference type="EMBL" id="SMRT01000003">
    <property type="protein sequence ID" value="TDF98884.1"/>
    <property type="molecule type" value="Genomic_DNA"/>
</dbReference>
<feature type="transmembrane region" description="Helical" evidence="6">
    <location>
        <begin position="440"/>
        <end position="462"/>
    </location>
</feature>
<proteinExistence type="predicted"/>
<feature type="transmembrane region" description="Helical" evidence="6">
    <location>
        <begin position="181"/>
        <end position="206"/>
    </location>
</feature>
<dbReference type="Proteomes" id="UP000295636">
    <property type="component" value="Unassembled WGS sequence"/>
</dbReference>
<evidence type="ECO:0000256" key="6">
    <source>
        <dbReference type="SAM" id="Phobius"/>
    </source>
</evidence>
<dbReference type="GO" id="GO:0005886">
    <property type="term" value="C:plasma membrane"/>
    <property type="evidence" value="ECO:0007669"/>
    <property type="project" value="UniProtKB-SubCell"/>
</dbReference>
<evidence type="ECO:0000256" key="3">
    <source>
        <dbReference type="ARBA" id="ARBA00022692"/>
    </source>
</evidence>
<feature type="transmembrane region" description="Helical" evidence="6">
    <location>
        <begin position="256"/>
        <end position="282"/>
    </location>
</feature>
<evidence type="ECO:0000256" key="1">
    <source>
        <dbReference type="ARBA" id="ARBA00004651"/>
    </source>
</evidence>
<keyword evidence="2" id="KW-1003">Cell membrane</keyword>
<feature type="transmembrane region" description="Helical" evidence="6">
    <location>
        <begin position="87"/>
        <end position="111"/>
    </location>
</feature>
<dbReference type="CDD" id="cd13124">
    <property type="entry name" value="MATE_SpoVB_like"/>
    <property type="match status" value="1"/>
</dbReference>
<accession>A0A4V2ZTX8</accession>
<organism evidence="7 8">
    <name type="scientific">Paenibacillus piri</name>
    <dbReference type="NCBI Taxonomy" id="2547395"/>
    <lineage>
        <taxon>Bacteria</taxon>
        <taxon>Bacillati</taxon>
        <taxon>Bacillota</taxon>
        <taxon>Bacilli</taxon>
        <taxon>Bacillales</taxon>
        <taxon>Paenibacillaceae</taxon>
        <taxon>Paenibacillus</taxon>
    </lineage>
</organism>
<comment type="caution">
    <text evidence="7">The sequence shown here is derived from an EMBL/GenBank/DDBJ whole genome shotgun (WGS) entry which is preliminary data.</text>
</comment>
<keyword evidence="3 6" id="KW-0812">Transmembrane</keyword>
<dbReference type="OrthoDB" id="9775950at2"/>
<dbReference type="AlphaFoldDB" id="A0A4V2ZTX8"/>
<dbReference type="InterPro" id="IPR024923">
    <property type="entry name" value="PG_synth_SpoVB"/>
</dbReference>
<evidence type="ECO:0000256" key="2">
    <source>
        <dbReference type="ARBA" id="ARBA00022475"/>
    </source>
</evidence>
<keyword evidence="4 6" id="KW-1133">Transmembrane helix</keyword>
<dbReference type="InterPro" id="IPR050833">
    <property type="entry name" value="Poly_Biosynth_Transport"/>
</dbReference>
<evidence type="ECO:0000313" key="7">
    <source>
        <dbReference type="EMBL" id="TDF98884.1"/>
    </source>
</evidence>
<feature type="transmembrane region" description="Helical" evidence="6">
    <location>
        <begin position="40"/>
        <end position="66"/>
    </location>
</feature>
<feature type="transmembrane region" description="Helical" evidence="6">
    <location>
        <begin position="346"/>
        <end position="370"/>
    </location>
</feature>
<feature type="transmembrane region" description="Helical" evidence="6">
    <location>
        <begin position="123"/>
        <end position="142"/>
    </location>
</feature>
<feature type="transmembrane region" description="Helical" evidence="6">
    <location>
        <begin position="416"/>
        <end position="434"/>
    </location>
</feature>
<dbReference type="PANTHER" id="PTHR30250">
    <property type="entry name" value="PST FAMILY PREDICTED COLANIC ACID TRANSPORTER"/>
    <property type="match status" value="1"/>
</dbReference>
<reference evidence="7 8" key="1">
    <citation type="submission" date="2019-03" db="EMBL/GenBank/DDBJ databases">
        <title>This is whole genome sequence of Paenibacillus sp MS74 strain.</title>
        <authorList>
            <person name="Trinh H.N."/>
        </authorList>
    </citation>
    <scope>NUCLEOTIDE SEQUENCE [LARGE SCALE GENOMIC DNA]</scope>
    <source>
        <strain evidence="7 8">MS74</strain>
    </source>
</reference>
<feature type="transmembrane region" description="Helical" evidence="6">
    <location>
        <begin position="154"/>
        <end position="175"/>
    </location>
</feature>
<dbReference type="RefSeq" id="WP_133227380.1">
    <property type="nucleotide sequence ID" value="NZ_SMRT01000003.1"/>
</dbReference>
<feature type="transmembrane region" description="Helical" evidence="6">
    <location>
        <begin position="302"/>
        <end position="325"/>
    </location>
</feature>
<dbReference type="PIRSF" id="PIRSF038958">
    <property type="entry name" value="PG_synth_SpoVB"/>
    <property type="match status" value="1"/>
</dbReference>
<evidence type="ECO:0000256" key="4">
    <source>
        <dbReference type="ARBA" id="ARBA00022989"/>
    </source>
</evidence>
<feature type="transmembrane region" description="Helical" evidence="6">
    <location>
        <begin position="474"/>
        <end position="492"/>
    </location>
</feature>
<protein>
    <submittedName>
        <fullName evidence="7">Polysaccharide biosynthesis protein</fullName>
    </submittedName>
</protein>
<feature type="transmembrane region" description="Helical" evidence="6">
    <location>
        <begin position="512"/>
        <end position="532"/>
    </location>
</feature>
<feature type="transmembrane region" description="Helical" evidence="6">
    <location>
        <begin position="382"/>
        <end position="409"/>
    </location>
</feature>
<dbReference type="PANTHER" id="PTHR30250:SF21">
    <property type="entry name" value="LIPID II FLIPPASE MURJ"/>
    <property type="match status" value="1"/>
</dbReference>
<comment type="subcellular location">
    <subcellularLocation>
        <location evidence="1">Cell membrane</location>
        <topology evidence="1">Multi-pass membrane protein</topology>
    </subcellularLocation>
</comment>
<gene>
    <name evidence="7" type="ORF">E1757_10245</name>
</gene>
<dbReference type="InterPro" id="IPR002797">
    <property type="entry name" value="Polysacc_synth"/>
</dbReference>
<keyword evidence="5 6" id="KW-0472">Membrane</keyword>
<name>A0A4V2ZTX8_9BACL</name>
<evidence type="ECO:0000313" key="8">
    <source>
        <dbReference type="Proteomes" id="UP000295636"/>
    </source>
</evidence>
<keyword evidence="8" id="KW-1185">Reference proteome</keyword>